<evidence type="ECO:0000313" key="2">
    <source>
        <dbReference type="Proteomes" id="UP000694005"/>
    </source>
</evidence>
<feature type="non-terminal residue" evidence="1">
    <location>
        <position position="1"/>
    </location>
</feature>
<organism evidence="1 2">
    <name type="scientific">Brassica campestris</name>
    <name type="common">Field mustard</name>
    <dbReference type="NCBI Taxonomy" id="3711"/>
    <lineage>
        <taxon>Eukaryota</taxon>
        <taxon>Viridiplantae</taxon>
        <taxon>Streptophyta</taxon>
        <taxon>Embryophyta</taxon>
        <taxon>Tracheophyta</taxon>
        <taxon>Spermatophyta</taxon>
        <taxon>Magnoliopsida</taxon>
        <taxon>eudicotyledons</taxon>
        <taxon>Gunneridae</taxon>
        <taxon>Pentapetalae</taxon>
        <taxon>rosids</taxon>
        <taxon>malvids</taxon>
        <taxon>Brassicales</taxon>
        <taxon>Brassicaceae</taxon>
        <taxon>Brassiceae</taxon>
        <taxon>Brassica</taxon>
    </lineage>
</organism>
<evidence type="ECO:0000313" key="1">
    <source>
        <dbReference type="EMBL" id="CAG7888620.1"/>
    </source>
</evidence>
<gene>
    <name evidence="1" type="ORF">BRAPAZ1V2_A01P26960.2</name>
</gene>
<dbReference type="Proteomes" id="UP000694005">
    <property type="component" value="Chromosome A01"/>
</dbReference>
<proteinExistence type="predicted"/>
<dbReference type="EMBL" id="LS974617">
    <property type="protein sequence ID" value="CAG7888620.1"/>
    <property type="molecule type" value="Genomic_DNA"/>
</dbReference>
<reference evidence="1 2" key="1">
    <citation type="submission" date="2021-07" db="EMBL/GenBank/DDBJ databases">
        <authorList>
            <consortium name="Genoscope - CEA"/>
            <person name="William W."/>
        </authorList>
    </citation>
    <scope>NUCLEOTIDE SEQUENCE [LARGE SCALE GENOMIC DNA]</scope>
</reference>
<name>A0A8D9GX98_BRACM</name>
<protein>
    <submittedName>
        <fullName evidence="1">Uncharacterized protein</fullName>
    </submittedName>
</protein>
<sequence length="36" mass="4198">MQIYSPKRLLGNSYGCRRLTWKSSSQCRDDLHGSRP</sequence>
<dbReference type="AlphaFoldDB" id="A0A8D9GX98"/>
<dbReference type="Gramene" id="A01p26960.2_BraZ1">
    <property type="protein sequence ID" value="A01p26960.2_BraZ1.CDS"/>
    <property type="gene ID" value="A01g26960.2_BraZ1"/>
</dbReference>
<accession>A0A8D9GX98</accession>